<reference evidence="2" key="1">
    <citation type="submission" date="2020-05" db="EMBL/GenBank/DDBJ databases">
        <authorList>
            <person name="Chiriac C."/>
            <person name="Salcher M."/>
            <person name="Ghai R."/>
            <person name="Kavagutti S V."/>
        </authorList>
    </citation>
    <scope>NUCLEOTIDE SEQUENCE</scope>
</reference>
<protein>
    <submittedName>
        <fullName evidence="2">Unannotated protein</fullName>
    </submittedName>
</protein>
<feature type="compositionally biased region" description="Low complexity" evidence="1">
    <location>
        <begin position="69"/>
        <end position="78"/>
    </location>
</feature>
<dbReference type="EMBL" id="CAFBLX010000443">
    <property type="protein sequence ID" value="CAB4928540.1"/>
    <property type="molecule type" value="Genomic_DNA"/>
</dbReference>
<evidence type="ECO:0000313" key="2">
    <source>
        <dbReference type="EMBL" id="CAB4928540.1"/>
    </source>
</evidence>
<accession>A0A6J7ICJ1</accession>
<proteinExistence type="predicted"/>
<feature type="region of interest" description="Disordered" evidence="1">
    <location>
        <begin position="52"/>
        <end position="81"/>
    </location>
</feature>
<organism evidence="2">
    <name type="scientific">freshwater metagenome</name>
    <dbReference type="NCBI Taxonomy" id="449393"/>
    <lineage>
        <taxon>unclassified sequences</taxon>
        <taxon>metagenomes</taxon>
        <taxon>ecological metagenomes</taxon>
    </lineage>
</organism>
<name>A0A6J7ICJ1_9ZZZZ</name>
<evidence type="ECO:0000256" key="1">
    <source>
        <dbReference type="SAM" id="MobiDB-lite"/>
    </source>
</evidence>
<sequence>MPGTVSDVSATFVDSTTRRPECGENTRCCSAAESLAYRGTISVLRRLRSASASAVSRISRSPDRNTKMSPSPSDISSSTAWQVASTGSRSIVVSPASTVRGRYRISTGNVRPDTSMIGAATPSRAKCCANRSGSMVADVMTILRSGRRGSSCARYPRMKSMFRLRSCASSMMRVSYWRSSRSRWISASRMPSVISLTRVESEDWSVNRTL</sequence>
<gene>
    <name evidence="2" type="ORF">UFOPK3472_03960</name>
</gene>
<dbReference type="AlphaFoldDB" id="A0A6J7ICJ1"/>